<dbReference type="InterPro" id="IPR000182">
    <property type="entry name" value="GNAT_dom"/>
</dbReference>
<evidence type="ECO:0000256" key="2">
    <source>
        <dbReference type="ARBA" id="ARBA00023315"/>
    </source>
</evidence>
<reference evidence="5 6" key="1">
    <citation type="submission" date="2019-12" db="EMBL/GenBank/DDBJ databases">
        <title>A genome sequence resource for the geographically widespread anthracnose pathogen Colletotrichum asianum.</title>
        <authorList>
            <person name="Meng Y."/>
        </authorList>
    </citation>
    <scope>NUCLEOTIDE SEQUENCE [LARGE SCALE GENOMIC DNA]</scope>
    <source>
        <strain evidence="5 6">ICMP 18580</strain>
    </source>
</reference>
<dbReference type="SUPFAM" id="SSF55729">
    <property type="entry name" value="Acyl-CoA N-acyltransferases (Nat)"/>
    <property type="match status" value="1"/>
</dbReference>
<dbReference type="InterPro" id="IPR016181">
    <property type="entry name" value="Acyl_CoA_acyltransferase"/>
</dbReference>
<keyword evidence="6" id="KW-1185">Reference proteome</keyword>
<dbReference type="PANTHER" id="PTHR43792">
    <property type="entry name" value="GNAT FAMILY, PUTATIVE (AFU_ORTHOLOGUE AFUA_3G00765)-RELATED-RELATED"/>
    <property type="match status" value="1"/>
</dbReference>
<dbReference type="Pfam" id="PF13302">
    <property type="entry name" value="Acetyltransf_3"/>
    <property type="match status" value="1"/>
</dbReference>
<evidence type="ECO:0000256" key="3">
    <source>
        <dbReference type="ARBA" id="ARBA00038502"/>
    </source>
</evidence>
<dbReference type="Proteomes" id="UP000434172">
    <property type="component" value="Unassembled WGS sequence"/>
</dbReference>
<dbReference type="InterPro" id="IPR051531">
    <property type="entry name" value="N-acetyltransferase"/>
</dbReference>
<name>A0A8H3WIG4_9PEZI</name>
<dbReference type="PROSITE" id="PS51186">
    <property type="entry name" value="GNAT"/>
    <property type="match status" value="1"/>
</dbReference>
<accession>A0A8H3WIG4</accession>
<dbReference type="OrthoDB" id="630895at2759"/>
<dbReference type="AlphaFoldDB" id="A0A8H3WIG4"/>
<feature type="domain" description="N-acetyltransferase" evidence="4">
    <location>
        <begin position="17"/>
        <end position="181"/>
    </location>
</feature>
<proteinExistence type="inferred from homology"/>
<dbReference type="GO" id="GO:0016747">
    <property type="term" value="F:acyltransferase activity, transferring groups other than amino-acyl groups"/>
    <property type="evidence" value="ECO:0007669"/>
    <property type="project" value="InterPro"/>
</dbReference>
<keyword evidence="2" id="KW-0012">Acyltransferase</keyword>
<gene>
    <name evidence="5" type="ORF">GQ607_004913</name>
</gene>
<evidence type="ECO:0000313" key="6">
    <source>
        <dbReference type="Proteomes" id="UP000434172"/>
    </source>
</evidence>
<organism evidence="5 6">
    <name type="scientific">Colletotrichum asianum</name>
    <dbReference type="NCBI Taxonomy" id="702518"/>
    <lineage>
        <taxon>Eukaryota</taxon>
        <taxon>Fungi</taxon>
        <taxon>Dikarya</taxon>
        <taxon>Ascomycota</taxon>
        <taxon>Pezizomycotina</taxon>
        <taxon>Sordariomycetes</taxon>
        <taxon>Hypocreomycetidae</taxon>
        <taxon>Glomerellales</taxon>
        <taxon>Glomerellaceae</taxon>
        <taxon>Colletotrichum</taxon>
        <taxon>Colletotrichum gloeosporioides species complex</taxon>
    </lineage>
</organism>
<dbReference type="EMBL" id="WOWK01000021">
    <property type="protein sequence ID" value="KAF0327704.1"/>
    <property type="molecule type" value="Genomic_DNA"/>
</dbReference>
<comment type="caution">
    <text evidence="5">The sequence shown here is derived from an EMBL/GenBank/DDBJ whole genome shotgun (WGS) entry which is preliminary data.</text>
</comment>
<sequence>MASPSDLPTPILTLSKSILRPYHPSDAPSVAKAANSKAVVVHLRNQFPHPYTLADAESWISTNQTPPYRSWVIICPTSGRAMGSIGIIPGKDVYLRGYELGYWLGEEFWGQKIMSELVPAFVKWMFDGMGEEKASVERLWAGVFSENKASQALLQKSGFQLEGRLRKAVFKNGVLMDEMVYAVVRDDLAALGST</sequence>
<protein>
    <submittedName>
        <fullName evidence="5">Gcn5-related n-acetyltransferase</fullName>
    </submittedName>
</protein>
<evidence type="ECO:0000256" key="1">
    <source>
        <dbReference type="ARBA" id="ARBA00022679"/>
    </source>
</evidence>
<dbReference type="Gene3D" id="3.40.630.30">
    <property type="match status" value="1"/>
</dbReference>
<dbReference type="PANTHER" id="PTHR43792:SF8">
    <property type="entry name" value="[RIBOSOMAL PROTEIN US5]-ALANINE N-ACETYLTRANSFERASE"/>
    <property type="match status" value="1"/>
</dbReference>
<comment type="similarity">
    <text evidence="3">Belongs to the acetyltransferase family. RimJ subfamily.</text>
</comment>
<evidence type="ECO:0000259" key="4">
    <source>
        <dbReference type="PROSITE" id="PS51186"/>
    </source>
</evidence>
<evidence type="ECO:0000313" key="5">
    <source>
        <dbReference type="EMBL" id="KAF0327704.1"/>
    </source>
</evidence>
<keyword evidence="1 5" id="KW-0808">Transferase</keyword>